<organism evidence="2">
    <name type="scientific">Schistosoma japonicum</name>
    <name type="common">Blood fluke</name>
    <dbReference type="NCBI Taxonomy" id="6182"/>
    <lineage>
        <taxon>Eukaryota</taxon>
        <taxon>Metazoa</taxon>
        <taxon>Spiralia</taxon>
        <taxon>Lophotrochozoa</taxon>
        <taxon>Platyhelminthes</taxon>
        <taxon>Trematoda</taxon>
        <taxon>Digenea</taxon>
        <taxon>Strigeidida</taxon>
        <taxon>Schistosomatoidea</taxon>
        <taxon>Schistosomatidae</taxon>
        <taxon>Schistosoma</taxon>
    </lineage>
</organism>
<dbReference type="AlphaFoldDB" id="Q3MJU5"/>
<reference evidence="2" key="1">
    <citation type="submission" date="2005-01" db="EMBL/GenBank/DDBJ databases">
        <authorList>
            <person name="Han Z."/>
        </authorList>
    </citation>
    <scope>NUCLEOTIDE SEQUENCE</scope>
</reference>
<name>Q3MJU5_SCHJA</name>
<feature type="region of interest" description="Disordered" evidence="1">
    <location>
        <begin position="1"/>
        <end position="64"/>
    </location>
</feature>
<proteinExistence type="evidence at transcript level"/>
<sequence length="64" mass="7373">MESFDNDKESNSESSDNDLEESEEDEDEELSEEELNALIQSQEKSTSIKGAPKPKNHNFRKRNL</sequence>
<protein>
    <submittedName>
        <fullName evidence="2">SJCHGC03916 protein</fullName>
    </submittedName>
</protein>
<dbReference type="EMBL" id="AY915260">
    <property type="protein sequence ID" value="ABA40810.1"/>
    <property type="molecule type" value="mRNA"/>
</dbReference>
<feature type="compositionally biased region" description="Basic and acidic residues" evidence="1">
    <location>
        <begin position="1"/>
        <end position="11"/>
    </location>
</feature>
<evidence type="ECO:0000256" key="1">
    <source>
        <dbReference type="SAM" id="MobiDB-lite"/>
    </source>
</evidence>
<feature type="compositionally biased region" description="Acidic residues" evidence="1">
    <location>
        <begin position="15"/>
        <end position="35"/>
    </location>
</feature>
<accession>Q3MJU5</accession>
<reference evidence="2" key="2">
    <citation type="journal article" date="2006" name="PLoS Pathog.">
        <title>New perspectives on host-parasite interplay by comparative transcriptomic and proteomic analyses of Schistosoma japonicum.</title>
        <authorList>
            <person name="Liu F."/>
            <person name="Lu J."/>
            <person name="Hu W."/>
            <person name="Wang S.Y."/>
            <person name="Cui S.J."/>
            <person name="Chi M."/>
            <person name="Yan Q."/>
            <person name="Wang X.R."/>
            <person name="Song H.D."/>
            <person name="Xu X.N."/>
            <person name="Wang J.J."/>
            <person name="Zhang X.L."/>
            <person name="Zhang X."/>
            <person name="Wang Z.Q."/>
            <person name="Xue C.L."/>
            <person name="Brindley P.J."/>
            <person name="McManus D.P."/>
            <person name="Yang P.Y."/>
            <person name="Feng Z."/>
            <person name="Chen Z."/>
            <person name="Han Z.G."/>
        </authorList>
    </citation>
    <scope>NUCLEOTIDE SEQUENCE</scope>
</reference>
<evidence type="ECO:0000313" key="2">
    <source>
        <dbReference type="EMBL" id="ABA40810.1"/>
    </source>
</evidence>
<feature type="compositionally biased region" description="Polar residues" evidence="1">
    <location>
        <begin position="38"/>
        <end position="48"/>
    </location>
</feature>
<feature type="compositionally biased region" description="Basic residues" evidence="1">
    <location>
        <begin position="52"/>
        <end position="64"/>
    </location>
</feature>